<dbReference type="InterPro" id="IPR021381">
    <property type="entry name" value="DUF3011"/>
</dbReference>
<dbReference type="Proteomes" id="UP000269708">
    <property type="component" value="Unassembled WGS sequence"/>
</dbReference>
<dbReference type="OrthoDB" id="6052310at2"/>
<proteinExistence type="predicted"/>
<reference evidence="2 3" key="1">
    <citation type="submission" date="2018-11" db="EMBL/GenBank/DDBJ databases">
        <title>Genomic Encyclopedia of Type Strains, Phase IV (KMG-IV): sequencing the most valuable type-strain genomes for metagenomic binning, comparative biology and taxonomic classification.</title>
        <authorList>
            <person name="Goeker M."/>
        </authorList>
    </citation>
    <scope>NUCLEOTIDE SEQUENCE [LARGE SCALE GENOMIC DNA]</scope>
    <source>
        <strain evidence="2 3">DSM 25623</strain>
    </source>
</reference>
<evidence type="ECO:0000313" key="2">
    <source>
        <dbReference type="EMBL" id="RPE81501.1"/>
    </source>
</evidence>
<name>A0A3N4VQM5_9GAMM</name>
<accession>A0A3N4VQM5</accession>
<dbReference type="EMBL" id="RKQN01000001">
    <property type="protein sequence ID" value="RPE81501.1"/>
    <property type="molecule type" value="Genomic_DNA"/>
</dbReference>
<protein>
    <submittedName>
        <fullName evidence="2">DUF3011 family protein</fullName>
    </submittedName>
</protein>
<organism evidence="2 3">
    <name type="scientific">Vulcaniibacterium tengchongense</name>
    <dbReference type="NCBI Taxonomy" id="1273429"/>
    <lineage>
        <taxon>Bacteria</taxon>
        <taxon>Pseudomonadati</taxon>
        <taxon>Pseudomonadota</taxon>
        <taxon>Gammaproteobacteria</taxon>
        <taxon>Lysobacterales</taxon>
        <taxon>Lysobacteraceae</taxon>
        <taxon>Vulcaniibacterium</taxon>
    </lineage>
</organism>
<evidence type="ECO:0000256" key="1">
    <source>
        <dbReference type="SAM" id="SignalP"/>
    </source>
</evidence>
<dbReference type="RefSeq" id="WP_123769051.1">
    <property type="nucleotide sequence ID" value="NZ_RKQN01000001.1"/>
</dbReference>
<comment type="caution">
    <text evidence="2">The sequence shown here is derived from an EMBL/GenBank/DDBJ whole genome shotgun (WGS) entry which is preliminary data.</text>
</comment>
<sequence length="249" mass="27334">MHAPLVSGLALSALLLAAPASAQYPGGRADVVRCDSNDGRYRECAADTRLGVRLLRQYSKASCIEGRSWGVRRGAVWVDDGCRAEFQLGRGWGGGGPDSGYGGDVGRTVRCDSNDGRYRQCPIGRGRAVLVRQHSRSPCIEGRSWGQRGGDVWVSNGCRAEFASRGGWGGYPGHGGRPDGDWRPGWGEPRTLYCGSDDRRHRRCDVGIRRDARLIRQMSKSPCVEGRSWGWDRAGLWVDEGCRGEFEVY</sequence>
<keyword evidence="3" id="KW-1185">Reference proteome</keyword>
<keyword evidence="1" id="KW-0732">Signal</keyword>
<feature type="signal peptide" evidence="1">
    <location>
        <begin position="1"/>
        <end position="22"/>
    </location>
</feature>
<evidence type="ECO:0000313" key="3">
    <source>
        <dbReference type="Proteomes" id="UP000269708"/>
    </source>
</evidence>
<feature type="chain" id="PRO_5018067880" evidence="1">
    <location>
        <begin position="23"/>
        <end position="249"/>
    </location>
</feature>
<dbReference type="Pfam" id="PF11218">
    <property type="entry name" value="DUF3011"/>
    <property type="match status" value="1"/>
</dbReference>
<gene>
    <name evidence="2" type="ORF">EDC50_0692</name>
</gene>
<dbReference type="AlphaFoldDB" id="A0A3N4VQM5"/>